<name>A0ABX1QA87_9RHOO</name>
<evidence type="ECO:0000256" key="1">
    <source>
        <dbReference type="SAM" id="Phobius"/>
    </source>
</evidence>
<reference evidence="2 3" key="1">
    <citation type="submission" date="2019-12" db="EMBL/GenBank/DDBJ databases">
        <title>Comparative genomics gives insights into the taxonomy of the Azoarcus-Aromatoleum group and reveals separate origins of nif in the plant-associated Azoarcus and non-plant-associated Aromatoleum sub-groups.</title>
        <authorList>
            <person name="Lafos M."/>
            <person name="Maluk M."/>
            <person name="Batista M."/>
            <person name="Junghare M."/>
            <person name="Carmona M."/>
            <person name="Faoro H."/>
            <person name="Cruz L.M."/>
            <person name="Battistoni F."/>
            <person name="De Souza E."/>
            <person name="Pedrosa F."/>
            <person name="Chen W.-M."/>
            <person name="Poole P.S."/>
            <person name="Dixon R.A."/>
            <person name="James E.K."/>
        </authorList>
    </citation>
    <scope>NUCLEOTIDE SEQUENCE [LARGE SCALE GENOMIC DNA]</scope>
    <source>
        <strain evidence="2 3">22Lin</strain>
    </source>
</reference>
<feature type="transmembrane region" description="Helical" evidence="1">
    <location>
        <begin position="12"/>
        <end position="31"/>
    </location>
</feature>
<keyword evidence="1" id="KW-0472">Membrane</keyword>
<keyword evidence="1" id="KW-1133">Transmembrane helix</keyword>
<sequence>MKLSRLFQPRNPLFWLMLVFNLLSSVLAWALRSYPLSSVGLVVITSLALANAFMGMWLAWRLIRDDGET</sequence>
<dbReference type="EMBL" id="WTVQ01000012">
    <property type="protein sequence ID" value="NMG74940.1"/>
    <property type="molecule type" value="Genomic_DNA"/>
</dbReference>
<organism evidence="2 3">
    <name type="scientific">Aromatoleum diolicum</name>
    <dbReference type="NCBI Taxonomy" id="75796"/>
    <lineage>
        <taxon>Bacteria</taxon>
        <taxon>Pseudomonadati</taxon>
        <taxon>Pseudomonadota</taxon>
        <taxon>Betaproteobacteria</taxon>
        <taxon>Rhodocyclales</taxon>
        <taxon>Rhodocyclaceae</taxon>
        <taxon>Aromatoleum</taxon>
    </lineage>
</organism>
<comment type="caution">
    <text evidence="2">The sequence shown here is derived from an EMBL/GenBank/DDBJ whole genome shotgun (WGS) entry which is preliminary data.</text>
</comment>
<evidence type="ECO:0000313" key="3">
    <source>
        <dbReference type="Proteomes" id="UP000648984"/>
    </source>
</evidence>
<keyword evidence="3" id="KW-1185">Reference proteome</keyword>
<keyword evidence="1" id="KW-0812">Transmembrane</keyword>
<dbReference type="RefSeq" id="WP_169260086.1">
    <property type="nucleotide sequence ID" value="NZ_WTVQ01000012.1"/>
</dbReference>
<gene>
    <name evidence="2" type="ORF">GPA25_09245</name>
</gene>
<accession>A0ABX1QA87</accession>
<feature type="transmembrane region" description="Helical" evidence="1">
    <location>
        <begin position="37"/>
        <end position="60"/>
    </location>
</feature>
<dbReference type="Proteomes" id="UP000648984">
    <property type="component" value="Unassembled WGS sequence"/>
</dbReference>
<evidence type="ECO:0000313" key="2">
    <source>
        <dbReference type="EMBL" id="NMG74940.1"/>
    </source>
</evidence>
<proteinExistence type="predicted"/>
<protein>
    <submittedName>
        <fullName evidence="2">Uncharacterized protein</fullName>
    </submittedName>
</protein>